<gene>
    <name evidence="2" type="ORF">AT302_07270</name>
</gene>
<feature type="transmembrane region" description="Helical" evidence="1">
    <location>
        <begin position="7"/>
        <end position="28"/>
    </location>
</feature>
<dbReference type="RefSeq" id="WP_058376508.1">
    <property type="nucleotide sequence ID" value="NZ_CP013480.3"/>
</dbReference>
<organism evidence="2 3">
    <name type="scientific">Pandoraea norimbergensis</name>
    <dbReference type="NCBI Taxonomy" id="93219"/>
    <lineage>
        <taxon>Bacteria</taxon>
        <taxon>Pseudomonadati</taxon>
        <taxon>Pseudomonadota</taxon>
        <taxon>Betaproteobacteria</taxon>
        <taxon>Burkholderiales</taxon>
        <taxon>Burkholderiaceae</taxon>
        <taxon>Pandoraea</taxon>
    </lineage>
</organism>
<evidence type="ECO:0008006" key="4">
    <source>
        <dbReference type="Google" id="ProtNLM"/>
    </source>
</evidence>
<reference evidence="3" key="1">
    <citation type="submission" date="2015-12" db="EMBL/GenBank/DDBJ databases">
        <title>Complete genome sequence of Pandoraea norimbergensis DSM 11628.</title>
        <authorList>
            <person name="Ee R."/>
            <person name="Lim Y.-L."/>
            <person name="Yong D."/>
            <person name="Yin W.-F."/>
            <person name="Chan K.-G."/>
        </authorList>
    </citation>
    <scope>NUCLEOTIDE SEQUENCE [LARGE SCALE GENOMIC DNA]</scope>
    <source>
        <strain evidence="3">DSM 11628</strain>
    </source>
</reference>
<dbReference type="EMBL" id="CP013480">
    <property type="protein sequence ID" value="ALS59584.1"/>
    <property type="molecule type" value="Genomic_DNA"/>
</dbReference>
<keyword evidence="1" id="KW-0472">Membrane</keyword>
<evidence type="ECO:0000313" key="2">
    <source>
        <dbReference type="EMBL" id="ALS59584.1"/>
    </source>
</evidence>
<evidence type="ECO:0000256" key="1">
    <source>
        <dbReference type="SAM" id="Phobius"/>
    </source>
</evidence>
<keyword evidence="3" id="KW-1185">Reference proteome</keyword>
<accession>A0ABM5WGY8</accession>
<proteinExistence type="predicted"/>
<keyword evidence="1" id="KW-0812">Transmembrane</keyword>
<keyword evidence="1" id="KW-1133">Transmembrane helix</keyword>
<name>A0ABM5WGY8_9BURK</name>
<sequence length="676" mass="72867">MRSKQRGVFLIGATIAVAIVGMLIAFWGRHQMHQMRIEKGERVGEALKVLGNHVQDFMVEHHGEIRTLFGGQSTRVTLKIPAGEITLTRHFNGRFQAMTIQDLTVDKLIRATGAKGIGISPPLAGAEYHIVVYSDNCENESNSCDINSVTYLTAPIKSTYSTEPDWVASGAALTKLGVLGGISRQDAPGTFRFLDGNGAVINTVQNPGQPAVAGLIAIRGGYQTSAQDVFLRRDGTRAMKGDLRMGDKDIVGAKNITATEQVSAPSVFAAKNLVAGYSKNKHDDLIKTMEGGVIAEGGIYSGKNVVAVGEVLADGDVYTKKNVRADADVNAKGSVSAGGTLSGNGATINGTLSVTGTRASVELGEVTIGSDKRSMTVRNNVWSYGDVWAAGKLWSEHGVIQLDGKVGGTCKERGIGLNADGRVMSCQNGTWQLGSVPRDSSEVPKNIREEIESDGRVGYASWDVVSGEFSSAKVDCNSSAHYEIYSGFACQLDVLTNYCERSPSLVQRSDWSYGNSAGKVTYEIPAADAKHGGVGVGRFRLTCLTPKGKDVDYMVVNGRSRGGGWLSQRDGGWSRPANERDLDRLIMHARQPGIAAIGLFEKYRCSTWNDDAGYVYNIDAEAGGPWDHCEMAPDESKYGCSWANQRRDFYRDPDTGAWMLRLKERGAGVKCVKFTR</sequence>
<evidence type="ECO:0000313" key="3">
    <source>
        <dbReference type="Proteomes" id="UP000060277"/>
    </source>
</evidence>
<protein>
    <recommendedName>
        <fullName evidence="4">Bacterial shufflon protein N-terminal domain-containing protein</fullName>
    </recommendedName>
</protein>
<dbReference type="Proteomes" id="UP000060277">
    <property type="component" value="Chromosome"/>
</dbReference>